<keyword evidence="3" id="KW-1185">Reference proteome</keyword>
<name>M7C2A0_CHEMY</name>
<evidence type="ECO:0000313" key="2">
    <source>
        <dbReference type="EMBL" id="EMP38523.1"/>
    </source>
</evidence>
<organism evidence="2 3">
    <name type="scientific">Chelonia mydas</name>
    <name type="common">Green sea-turtle</name>
    <name type="synonym">Chelonia agassizi</name>
    <dbReference type="NCBI Taxonomy" id="8469"/>
    <lineage>
        <taxon>Eukaryota</taxon>
        <taxon>Metazoa</taxon>
        <taxon>Chordata</taxon>
        <taxon>Craniata</taxon>
        <taxon>Vertebrata</taxon>
        <taxon>Euteleostomi</taxon>
        <taxon>Archelosauria</taxon>
        <taxon>Testudinata</taxon>
        <taxon>Testudines</taxon>
        <taxon>Cryptodira</taxon>
        <taxon>Durocryptodira</taxon>
        <taxon>Americhelydia</taxon>
        <taxon>Chelonioidea</taxon>
        <taxon>Cheloniidae</taxon>
        <taxon>Chelonia</taxon>
    </lineage>
</organism>
<reference evidence="3" key="1">
    <citation type="journal article" date="2013" name="Nat. Genet.">
        <title>The draft genomes of soft-shell turtle and green sea turtle yield insights into the development and evolution of the turtle-specific body plan.</title>
        <authorList>
            <person name="Wang Z."/>
            <person name="Pascual-Anaya J."/>
            <person name="Zadissa A."/>
            <person name="Li W."/>
            <person name="Niimura Y."/>
            <person name="Huang Z."/>
            <person name="Li C."/>
            <person name="White S."/>
            <person name="Xiong Z."/>
            <person name="Fang D."/>
            <person name="Wang B."/>
            <person name="Ming Y."/>
            <person name="Chen Y."/>
            <person name="Zheng Y."/>
            <person name="Kuraku S."/>
            <person name="Pignatelli M."/>
            <person name="Herrero J."/>
            <person name="Beal K."/>
            <person name="Nozawa M."/>
            <person name="Li Q."/>
            <person name="Wang J."/>
            <person name="Zhang H."/>
            <person name="Yu L."/>
            <person name="Shigenobu S."/>
            <person name="Wang J."/>
            <person name="Liu J."/>
            <person name="Flicek P."/>
            <person name="Searle S."/>
            <person name="Wang J."/>
            <person name="Kuratani S."/>
            <person name="Yin Y."/>
            <person name="Aken B."/>
            <person name="Zhang G."/>
            <person name="Irie N."/>
        </authorList>
    </citation>
    <scope>NUCLEOTIDE SEQUENCE [LARGE SCALE GENOMIC DNA]</scope>
</reference>
<gene>
    <name evidence="2" type="ORF">UY3_04249</name>
</gene>
<dbReference type="EMBL" id="KB519471">
    <property type="protein sequence ID" value="EMP38523.1"/>
    <property type="molecule type" value="Genomic_DNA"/>
</dbReference>
<proteinExistence type="predicted"/>
<dbReference type="Proteomes" id="UP000031443">
    <property type="component" value="Unassembled WGS sequence"/>
</dbReference>
<evidence type="ECO:0000313" key="3">
    <source>
        <dbReference type="Proteomes" id="UP000031443"/>
    </source>
</evidence>
<evidence type="ECO:0000256" key="1">
    <source>
        <dbReference type="SAM" id="MobiDB-lite"/>
    </source>
</evidence>
<accession>M7C2A0</accession>
<feature type="region of interest" description="Disordered" evidence="1">
    <location>
        <begin position="1"/>
        <end position="38"/>
    </location>
</feature>
<dbReference type="AlphaFoldDB" id="M7C2A0"/>
<sequence length="56" mass="5897">MHFQEACLSTSAAPLTGSRPSPFHSVEPSPDGGFGGSWQLEGPLVLLMEANAARQQ</sequence>
<protein>
    <submittedName>
        <fullName evidence="2">Uncharacterized protein</fullName>
    </submittedName>
</protein>